<feature type="coiled-coil region" evidence="1">
    <location>
        <begin position="287"/>
        <end position="321"/>
    </location>
</feature>
<evidence type="ECO:0000313" key="3">
    <source>
        <dbReference type="EMBL" id="EWM27924.1"/>
    </source>
</evidence>
<organism evidence="3 4">
    <name type="scientific">Nannochloropsis gaditana</name>
    <dbReference type="NCBI Taxonomy" id="72520"/>
    <lineage>
        <taxon>Eukaryota</taxon>
        <taxon>Sar</taxon>
        <taxon>Stramenopiles</taxon>
        <taxon>Ochrophyta</taxon>
        <taxon>Eustigmatophyceae</taxon>
        <taxon>Eustigmatales</taxon>
        <taxon>Monodopsidaceae</taxon>
        <taxon>Nannochloropsis</taxon>
    </lineage>
</organism>
<protein>
    <submittedName>
        <fullName evidence="3">Uncharacterized protein</fullName>
    </submittedName>
</protein>
<reference evidence="3 4" key="1">
    <citation type="journal article" date="2014" name="Mol. Plant">
        <title>Chromosome Scale Genome Assembly and Transcriptome Profiling of Nannochloropsis gaditana in Nitrogen Depletion.</title>
        <authorList>
            <person name="Corteggiani Carpinelli E."/>
            <person name="Telatin A."/>
            <person name="Vitulo N."/>
            <person name="Forcato C."/>
            <person name="D'Angelo M."/>
            <person name="Schiavon R."/>
            <person name="Vezzi A."/>
            <person name="Giacometti G.M."/>
            <person name="Morosinotto T."/>
            <person name="Valle G."/>
        </authorList>
    </citation>
    <scope>NUCLEOTIDE SEQUENCE [LARGE SCALE GENOMIC DNA]</scope>
    <source>
        <strain evidence="3 4">B-31</strain>
    </source>
</reference>
<feature type="region of interest" description="Disordered" evidence="2">
    <location>
        <begin position="105"/>
        <end position="145"/>
    </location>
</feature>
<feature type="region of interest" description="Disordered" evidence="2">
    <location>
        <begin position="63"/>
        <end position="83"/>
    </location>
</feature>
<proteinExistence type="predicted"/>
<gene>
    <name evidence="3" type="ORF">Naga_100285g6</name>
</gene>
<feature type="compositionally biased region" description="Acidic residues" evidence="2">
    <location>
        <begin position="67"/>
        <end position="83"/>
    </location>
</feature>
<dbReference type="OrthoDB" id="10345856at2759"/>
<sequence length="486" mass="54113">MAPAGSEGCKEEDFVLLDKSEAVSAQLQDDSLARGGSARVVEYELASFRRTLSSITDDASYARRGDEDFETEGNEEDTDDLSLEDMPEDLRGLCRRLRAQSRALDAEERRETGTVLGEGGSGLKDNEGVGDWGQGESRRHRQQVRRRHPQAEACLFEALWRFSWPLGTRDILIAALLVVFMTTLISLSGGRHTRAVPLAANRRGSEGERSAPPLYVFDDVASAVATAAAFPGHCASWAFPSARSHAHEKASSPPLPVKISLLEGRVRALVSMVGDLEKEVAWRKALQEGLEREVEGWEKKARNLEAELRVARESMEEGREGGREGAGRDERVRLTVVPEVHTIKEGGDEEERTETRAPERAYWWGSEVLNWGSDNSLPRGLTTGLKEGGREGGREGGGAAVPSPDICPCDVWEMSMCTDEGDWEVEEWEWWSENDEEWWSEDDEEWWSEDEEEEEEEDGMEEGVAGLECPLPESYLWAKAEVAGRT</sequence>
<dbReference type="Proteomes" id="UP000019335">
    <property type="component" value="Chromosome 5"/>
</dbReference>
<feature type="compositionally biased region" description="Acidic residues" evidence="2">
    <location>
        <begin position="435"/>
        <end position="461"/>
    </location>
</feature>
<evidence type="ECO:0000256" key="2">
    <source>
        <dbReference type="SAM" id="MobiDB-lite"/>
    </source>
</evidence>
<keyword evidence="1" id="KW-0175">Coiled coil</keyword>
<feature type="region of interest" description="Disordered" evidence="2">
    <location>
        <begin position="435"/>
        <end position="462"/>
    </location>
</feature>
<keyword evidence="4" id="KW-1185">Reference proteome</keyword>
<comment type="caution">
    <text evidence="3">The sequence shown here is derived from an EMBL/GenBank/DDBJ whole genome shotgun (WGS) entry which is preliminary data.</text>
</comment>
<evidence type="ECO:0000256" key="1">
    <source>
        <dbReference type="SAM" id="Coils"/>
    </source>
</evidence>
<accession>W7U5R2</accession>
<name>W7U5R2_9STRA</name>
<evidence type="ECO:0000313" key="4">
    <source>
        <dbReference type="Proteomes" id="UP000019335"/>
    </source>
</evidence>
<dbReference type="EMBL" id="AZIL01000357">
    <property type="protein sequence ID" value="EWM27924.1"/>
    <property type="molecule type" value="Genomic_DNA"/>
</dbReference>
<feature type="region of interest" description="Disordered" evidence="2">
    <location>
        <begin position="375"/>
        <end position="402"/>
    </location>
</feature>
<dbReference type="AlphaFoldDB" id="W7U5R2"/>